<keyword evidence="1" id="KW-0472">Membrane</keyword>
<keyword evidence="1" id="KW-1133">Transmembrane helix</keyword>
<gene>
    <name evidence="2" type="ORF">EGK_05895</name>
</gene>
<feature type="non-terminal residue" evidence="2">
    <location>
        <position position="1"/>
    </location>
</feature>
<feature type="transmembrane region" description="Helical" evidence="1">
    <location>
        <begin position="89"/>
        <end position="109"/>
    </location>
</feature>
<organism evidence="2">
    <name type="scientific">Macaca mulatta</name>
    <name type="common">Rhesus macaque</name>
    <dbReference type="NCBI Taxonomy" id="9544"/>
    <lineage>
        <taxon>Eukaryota</taxon>
        <taxon>Metazoa</taxon>
        <taxon>Chordata</taxon>
        <taxon>Craniata</taxon>
        <taxon>Vertebrata</taxon>
        <taxon>Euteleostomi</taxon>
        <taxon>Mammalia</taxon>
        <taxon>Eutheria</taxon>
        <taxon>Euarchontoglires</taxon>
        <taxon>Primates</taxon>
        <taxon>Haplorrhini</taxon>
        <taxon>Catarrhini</taxon>
        <taxon>Cercopithecidae</taxon>
        <taxon>Cercopithecinae</taxon>
        <taxon>Macaca</taxon>
    </lineage>
</organism>
<reference evidence="2" key="1">
    <citation type="journal article" date="2011" name="Nat. Biotechnol.">
        <title>Genome sequencing and comparison of two nonhuman primate animal models, the cynomolgus and Chinese rhesus macaques.</title>
        <authorList>
            <person name="Yan G."/>
            <person name="Zhang G."/>
            <person name="Fang X."/>
            <person name="Zhang Y."/>
            <person name="Li C."/>
            <person name="Ling F."/>
            <person name="Cooper D.N."/>
            <person name="Li Q."/>
            <person name="Li Y."/>
            <person name="van Gool A.J."/>
            <person name="Du H."/>
            <person name="Chen J."/>
            <person name="Chen R."/>
            <person name="Zhang P."/>
            <person name="Huang Z."/>
            <person name="Thompson J.R."/>
            <person name="Meng Y."/>
            <person name="Bai Y."/>
            <person name="Wang J."/>
            <person name="Zhuo M."/>
            <person name="Wang T."/>
            <person name="Huang Y."/>
            <person name="Wei L."/>
            <person name="Li J."/>
            <person name="Wang Z."/>
            <person name="Hu H."/>
            <person name="Yang P."/>
            <person name="Le L."/>
            <person name="Stenson P.D."/>
            <person name="Li B."/>
            <person name="Liu X."/>
            <person name="Ball E.V."/>
            <person name="An N."/>
            <person name="Huang Q."/>
            <person name="Zhang Y."/>
            <person name="Fan W."/>
            <person name="Zhang X."/>
            <person name="Li Y."/>
            <person name="Wang W."/>
            <person name="Katze M.G."/>
            <person name="Su B."/>
            <person name="Nielsen R."/>
            <person name="Yang H."/>
            <person name="Wang J."/>
            <person name="Wang X."/>
            <person name="Wang J."/>
        </authorList>
    </citation>
    <scope>NUCLEOTIDE SEQUENCE [LARGE SCALE GENOMIC DNA]</scope>
    <source>
        <strain evidence="2">CR-5</strain>
    </source>
</reference>
<evidence type="ECO:0000256" key="1">
    <source>
        <dbReference type="SAM" id="Phobius"/>
    </source>
</evidence>
<name>G7NBP1_MACMU</name>
<sequence length="150" mass="16535">LSVWKGLPEVSEASSGSSRAWLSASILRGPLPLCPVAINRDISVYFGYRKCGVDVFAATLFLDLPRLTFELSCSQSSSIYQMGETLGQLYKLLFAFFGLATAPIAVTIGERTKLFHKFRGEELISHWKARNGQDGVFAITNKTLVTKNNL</sequence>
<protein>
    <submittedName>
        <fullName evidence="2">Uncharacterized protein</fullName>
    </submittedName>
</protein>
<dbReference type="AlphaFoldDB" id="G7NBP1"/>
<keyword evidence="1" id="KW-0812">Transmembrane</keyword>
<dbReference type="EMBL" id="CM001266">
    <property type="protein sequence ID" value="EHH22591.1"/>
    <property type="molecule type" value="Genomic_DNA"/>
</dbReference>
<evidence type="ECO:0000313" key="2">
    <source>
        <dbReference type="EMBL" id="EHH22591.1"/>
    </source>
</evidence>
<dbReference type="Proteomes" id="UP000013456">
    <property type="component" value="Chromosome 14"/>
</dbReference>
<feature type="non-terminal residue" evidence="2">
    <location>
        <position position="150"/>
    </location>
</feature>
<accession>G7NBP1</accession>
<proteinExistence type="predicted"/>